<dbReference type="PANTHER" id="PTHR23416">
    <property type="entry name" value="SIALIC ACID SYNTHASE-RELATED"/>
    <property type="match status" value="1"/>
</dbReference>
<keyword evidence="5" id="KW-1185">Reference proteome</keyword>
<dbReference type="GO" id="GO:0016746">
    <property type="term" value="F:acyltransferase activity"/>
    <property type="evidence" value="ECO:0007669"/>
    <property type="project" value="UniProtKB-KW"/>
</dbReference>
<keyword evidence="1 4" id="KW-0808">Transferase</keyword>
<dbReference type="Proteomes" id="UP000541810">
    <property type="component" value="Unassembled WGS sequence"/>
</dbReference>
<dbReference type="Gene3D" id="2.160.10.10">
    <property type="entry name" value="Hexapeptide repeat proteins"/>
    <property type="match status" value="1"/>
</dbReference>
<dbReference type="PROSITE" id="PS00101">
    <property type="entry name" value="HEXAPEP_TRANSFERASES"/>
    <property type="match status" value="1"/>
</dbReference>
<organism evidence="4 5">
    <name type="scientific">Algisphaera agarilytica</name>
    <dbReference type="NCBI Taxonomy" id="1385975"/>
    <lineage>
        <taxon>Bacteria</taxon>
        <taxon>Pseudomonadati</taxon>
        <taxon>Planctomycetota</taxon>
        <taxon>Phycisphaerae</taxon>
        <taxon>Phycisphaerales</taxon>
        <taxon>Phycisphaeraceae</taxon>
        <taxon>Algisphaera</taxon>
    </lineage>
</organism>
<dbReference type="Pfam" id="PF00132">
    <property type="entry name" value="Hexapep"/>
    <property type="match status" value="2"/>
</dbReference>
<dbReference type="InterPro" id="IPR001451">
    <property type="entry name" value="Hexapep"/>
</dbReference>
<keyword evidence="2" id="KW-0677">Repeat</keyword>
<name>A0A7X0LK67_9BACT</name>
<evidence type="ECO:0000313" key="5">
    <source>
        <dbReference type="Proteomes" id="UP000541810"/>
    </source>
</evidence>
<dbReference type="InterPro" id="IPR011004">
    <property type="entry name" value="Trimer_LpxA-like_sf"/>
</dbReference>
<evidence type="ECO:0000256" key="1">
    <source>
        <dbReference type="ARBA" id="ARBA00022679"/>
    </source>
</evidence>
<reference evidence="4 5" key="1">
    <citation type="submission" date="2020-08" db="EMBL/GenBank/DDBJ databases">
        <title>Genomic Encyclopedia of Type Strains, Phase IV (KMG-IV): sequencing the most valuable type-strain genomes for metagenomic binning, comparative biology and taxonomic classification.</title>
        <authorList>
            <person name="Goeker M."/>
        </authorList>
    </citation>
    <scope>NUCLEOTIDE SEQUENCE [LARGE SCALE GENOMIC DNA]</scope>
    <source>
        <strain evidence="4 5">DSM 103725</strain>
    </source>
</reference>
<evidence type="ECO:0000313" key="4">
    <source>
        <dbReference type="EMBL" id="MBB6429602.1"/>
    </source>
</evidence>
<comment type="caution">
    <text evidence="4">The sequence shown here is derived from an EMBL/GenBank/DDBJ whole genome shotgun (WGS) entry which is preliminary data.</text>
</comment>
<accession>A0A7X0LK67</accession>
<gene>
    <name evidence="4" type="ORF">HNQ40_001408</name>
</gene>
<keyword evidence="3" id="KW-0012">Acyltransferase</keyword>
<proteinExistence type="predicted"/>
<dbReference type="AlphaFoldDB" id="A0A7X0LK67"/>
<dbReference type="EMBL" id="JACHGY010000001">
    <property type="protein sequence ID" value="MBB6429602.1"/>
    <property type="molecule type" value="Genomic_DNA"/>
</dbReference>
<dbReference type="SUPFAM" id="SSF51161">
    <property type="entry name" value="Trimeric LpxA-like enzymes"/>
    <property type="match status" value="1"/>
</dbReference>
<evidence type="ECO:0000256" key="2">
    <source>
        <dbReference type="ARBA" id="ARBA00022737"/>
    </source>
</evidence>
<dbReference type="CDD" id="cd04647">
    <property type="entry name" value="LbH_MAT_like"/>
    <property type="match status" value="1"/>
</dbReference>
<evidence type="ECO:0000256" key="3">
    <source>
        <dbReference type="ARBA" id="ARBA00023315"/>
    </source>
</evidence>
<protein>
    <submittedName>
        <fullName evidence="4">Acetyltransferase-like isoleucine patch superfamily enzyme</fullName>
    </submittedName>
</protein>
<dbReference type="InterPro" id="IPR018357">
    <property type="entry name" value="Hexapep_transf_CS"/>
</dbReference>
<dbReference type="InterPro" id="IPR051159">
    <property type="entry name" value="Hexapeptide_acetyltransf"/>
</dbReference>
<sequence length="556" mass="60928">MQDFSRFPNDRFGRQPWLYLKHATAEDRAAQAAWQDELRSRGDCAFGEGVYISPDASLAIERLRFGDQTYVGSETQVGPKVEMGSNCTINAGATVRGEVTIGDGVRIASYAQIVAFNHGIDDLSKPIHQQGITTKGITIGDDVWIGANAVVLDGVNIGSHAIVAAGAVVTKDVPEWAIVGGNPARLIRSRQPGAEHAGSPLAELWQGLLERVRSELPAVLSRCMVDGEPRNHPGAEPQFRPWCDAVELAARFGQDVPGFTNEQLIEKLRAAQDAETGLIHSPYNEGQLGESPAMLQRLRCGHSAYLTMAAGYALRCLGSHLPHRVQVAQRMDTATLVETLEDVYRELNAWSAGAWVDHFASLIALDQIDHGKGRDLYDLFGWLNLRADAASGMWGNRREQDGWLMPVNGFYRLTRGTYAQWGVPLPHPERAIDTVLAHTHDERFFAPGKSTACYVLDIIHPLWLALRQVDYRRSEAKAVAAYWLEDTVARWRAGEGFAFETRDDAISSLMGTEMWLSIAWLCADLLGLAEPGDHPPLGIHLGPAMVSAGDPVQSQG</sequence>